<evidence type="ECO:0000313" key="2">
    <source>
        <dbReference type="Proteomes" id="UP000789702"/>
    </source>
</evidence>
<sequence length="624" mass="71091">MADIQRPTGMVYPDLPREESNLRSAMMRELFSQREREYIGYSSDIAENNNAEIEEQGNINTRETSLIINGVSRISNGVFFSDDETTSSLSELSSDHDSSLDSIDSLDNCQNSVVDASENIQSDSNGSENGQNSTFDGSEKNPKIQFNESNRGSNYNDSDRDSIEPYYDNYETNNINGVSSNGLISPSFTLPQNQTSCTKPQNPELPPELPNDNDEICSGSVSRYQENIECENGENGNCGSEKSLEKYSSENESNYEESEDELPALSVIQAKIEELAKWKKDVWARLREQSESSSTPEPKAENGMPVDISASLSTPKVENDDVSIKILPEDGSRSTTLIQQDETNLITPYHRTNEPVDSNPMFTNNESKGSNPVSYYERSESMTFSNRTRNESTAFSNHERNEFSPLHERLERKLFPVSERFESFLYSTYERDSRLFFDDRYDTRPYSDDRYETFLYGNSERNDSCRFPSHERNDPGRFLNHERLDPSGPLLNRQDVDITAFHQQLPPAMKRHNEQNPPLGPLHKRSRHIPNGFHYDPMNHGPNNGIYGPPPTGPSGMSGSGMMGRGRDDQYHHYYHRNDYRPPPPYFDRQGPYGRGHMNNISRRPIGGQSRPLSRPQERPRGRY</sequence>
<organism evidence="1 2">
    <name type="scientific">Dentiscutata heterogama</name>
    <dbReference type="NCBI Taxonomy" id="1316150"/>
    <lineage>
        <taxon>Eukaryota</taxon>
        <taxon>Fungi</taxon>
        <taxon>Fungi incertae sedis</taxon>
        <taxon>Mucoromycota</taxon>
        <taxon>Glomeromycotina</taxon>
        <taxon>Glomeromycetes</taxon>
        <taxon>Diversisporales</taxon>
        <taxon>Gigasporaceae</taxon>
        <taxon>Dentiscutata</taxon>
    </lineage>
</organism>
<name>A0ACA9KT48_9GLOM</name>
<protein>
    <submittedName>
        <fullName evidence="1">2737_t:CDS:1</fullName>
    </submittedName>
</protein>
<gene>
    <name evidence="1" type="ORF">DHETER_LOCUS2530</name>
</gene>
<dbReference type="Proteomes" id="UP000789702">
    <property type="component" value="Unassembled WGS sequence"/>
</dbReference>
<keyword evidence="2" id="KW-1185">Reference proteome</keyword>
<evidence type="ECO:0000313" key="1">
    <source>
        <dbReference type="EMBL" id="CAG8490434.1"/>
    </source>
</evidence>
<comment type="caution">
    <text evidence="1">The sequence shown here is derived from an EMBL/GenBank/DDBJ whole genome shotgun (WGS) entry which is preliminary data.</text>
</comment>
<accession>A0ACA9KT48</accession>
<dbReference type="EMBL" id="CAJVPU010001868">
    <property type="protein sequence ID" value="CAG8490434.1"/>
    <property type="molecule type" value="Genomic_DNA"/>
</dbReference>
<reference evidence="1" key="1">
    <citation type="submission" date="2021-06" db="EMBL/GenBank/DDBJ databases">
        <authorList>
            <person name="Kallberg Y."/>
            <person name="Tangrot J."/>
            <person name="Rosling A."/>
        </authorList>
    </citation>
    <scope>NUCLEOTIDE SEQUENCE</scope>
    <source>
        <strain evidence="1">IL203A</strain>
    </source>
</reference>
<proteinExistence type="predicted"/>